<accession>A0A9N9DXD2</accession>
<comment type="caution">
    <text evidence="8">The sequence shown here is derived from an EMBL/GenBank/DDBJ whole genome shotgun (WGS) entry which is preliminary data.</text>
</comment>
<dbReference type="PANTHER" id="PTHR10582">
    <property type="entry name" value="TRANSIENT RECEPTOR POTENTIAL ION CHANNEL PROTEIN"/>
    <property type="match status" value="1"/>
</dbReference>
<dbReference type="InterPro" id="IPR005821">
    <property type="entry name" value="Ion_trans_dom"/>
</dbReference>
<feature type="domain" description="Ion transport" evidence="7">
    <location>
        <begin position="118"/>
        <end position="275"/>
    </location>
</feature>
<dbReference type="EMBL" id="CAJVPS010010171">
    <property type="protein sequence ID" value="CAG8656062.1"/>
    <property type="molecule type" value="Genomic_DNA"/>
</dbReference>
<feature type="transmembrane region" description="Helical" evidence="6">
    <location>
        <begin position="147"/>
        <end position="167"/>
    </location>
</feature>
<dbReference type="GO" id="GO:0005216">
    <property type="term" value="F:monoatomic ion channel activity"/>
    <property type="evidence" value="ECO:0007669"/>
    <property type="project" value="InterPro"/>
</dbReference>
<dbReference type="Pfam" id="PF00520">
    <property type="entry name" value="Ion_trans"/>
    <property type="match status" value="1"/>
</dbReference>
<dbReference type="Gene3D" id="1.10.287.70">
    <property type="match status" value="1"/>
</dbReference>
<name>A0A9N9DXD2_9GLOM</name>
<proteinExistence type="predicted"/>
<dbReference type="PANTHER" id="PTHR10582:SF2">
    <property type="entry name" value="INACTIVE"/>
    <property type="match status" value="1"/>
</dbReference>
<evidence type="ECO:0000256" key="2">
    <source>
        <dbReference type="ARBA" id="ARBA00022692"/>
    </source>
</evidence>
<protein>
    <submittedName>
        <fullName evidence="8">9704_t:CDS:1</fullName>
    </submittedName>
</protein>
<evidence type="ECO:0000313" key="9">
    <source>
        <dbReference type="Proteomes" id="UP000789508"/>
    </source>
</evidence>
<feature type="non-terminal residue" evidence="8">
    <location>
        <position position="1"/>
    </location>
</feature>
<keyword evidence="2 6" id="KW-0812">Transmembrane</keyword>
<dbReference type="AlphaFoldDB" id="A0A9N9DXD2"/>
<organism evidence="8 9">
    <name type="scientific">Ambispora leptoticha</name>
    <dbReference type="NCBI Taxonomy" id="144679"/>
    <lineage>
        <taxon>Eukaryota</taxon>
        <taxon>Fungi</taxon>
        <taxon>Fungi incertae sedis</taxon>
        <taxon>Mucoromycota</taxon>
        <taxon>Glomeromycotina</taxon>
        <taxon>Glomeromycetes</taxon>
        <taxon>Archaeosporales</taxon>
        <taxon>Ambisporaceae</taxon>
        <taxon>Ambispora</taxon>
    </lineage>
</organism>
<feature type="transmembrane region" description="Helical" evidence="6">
    <location>
        <begin position="109"/>
        <end position="127"/>
    </location>
</feature>
<evidence type="ECO:0000256" key="6">
    <source>
        <dbReference type="SAM" id="Phobius"/>
    </source>
</evidence>
<evidence type="ECO:0000256" key="3">
    <source>
        <dbReference type="ARBA" id="ARBA00022737"/>
    </source>
</evidence>
<evidence type="ECO:0000259" key="7">
    <source>
        <dbReference type="Pfam" id="PF00520"/>
    </source>
</evidence>
<dbReference type="OrthoDB" id="2352140at2759"/>
<keyword evidence="3" id="KW-0677">Repeat</keyword>
<dbReference type="InterPro" id="IPR024862">
    <property type="entry name" value="TRPV"/>
</dbReference>
<sequence length="363" mass="42010">HLELEFFKSDNSLNNLITSHVEDISFFKLYAQNLLIAAILEHRIDLVDQKLSEKNFIDKQPTIPAINLVVPLPNFCTYGTDYKFWKEMLGRPLSNGFVEIQTPELYSSWTDIGALIMPTVTSIYWLLYGPPPQWAPSLACLFLDIKFLFFLRAFEYFGIFFAIIIGVAQKVFSYLIVLGMIILAFAHALYILLQEPSENLDSTDVNTDLYANFETSLLAVYLLMTGDNGSLSTWDYRANPILVLLMVSFSFFTVIYLLNLFIGLLSNAIGDYDNRAEYLIQKAEILIQIELFWLFPKQRRWQHWFPEYIYYIAHRDKVYSKIIEINNDNDLPDDAKPIISDELKKLAGINIESDKKLKAFSYT</sequence>
<comment type="subcellular location">
    <subcellularLocation>
        <location evidence="1">Membrane</location>
        <topology evidence="1">Multi-pass membrane protein</topology>
    </subcellularLocation>
</comment>
<keyword evidence="4 6" id="KW-1133">Transmembrane helix</keyword>
<keyword evidence="5 6" id="KW-0472">Membrane</keyword>
<feature type="transmembrane region" description="Helical" evidence="6">
    <location>
        <begin position="174"/>
        <end position="193"/>
    </location>
</feature>
<gene>
    <name evidence="8" type="ORF">ALEPTO_LOCUS10173</name>
</gene>
<dbReference type="Proteomes" id="UP000789508">
    <property type="component" value="Unassembled WGS sequence"/>
</dbReference>
<feature type="transmembrane region" description="Helical" evidence="6">
    <location>
        <begin position="241"/>
        <end position="265"/>
    </location>
</feature>
<evidence type="ECO:0000256" key="4">
    <source>
        <dbReference type="ARBA" id="ARBA00022989"/>
    </source>
</evidence>
<dbReference type="GO" id="GO:0098703">
    <property type="term" value="P:calcium ion import across plasma membrane"/>
    <property type="evidence" value="ECO:0007669"/>
    <property type="project" value="TreeGrafter"/>
</dbReference>
<keyword evidence="9" id="KW-1185">Reference proteome</keyword>
<evidence type="ECO:0000256" key="5">
    <source>
        <dbReference type="ARBA" id="ARBA00023136"/>
    </source>
</evidence>
<dbReference type="GO" id="GO:0005886">
    <property type="term" value="C:plasma membrane"/>
    <property type="evidence" value="ECO:0007669"/>
    <property type="project" value="TreeGrafter"/>
</dbReference>
<evidence type="ECO:0000256" key="1">
    <source>
        <dbReference type="ARBA" id="ARBA00004141"/>
    </source>
</evidence>
<evidence type="ECO:0000313" key="8">
    <source>
        <dbReference type="EMBL" id="CAG8656062.1"/>
    </source>
</evidence>
<reference evidence="8" key="1">
    <citation type="submission" date="2021-06" db="EMBL/GenBank/DDBJ databases">
        <authorList>
            <person name="Kallberg Y."/>
            <person name="Tangrot J."/>
            <person name="Rosling A."/>
        </authorList>
    </citation>
    <scope>NUCLEOTIDE SEQUENCE</scope>
    <source>
        <strain evidence="8">FL130A</strain>
    </source>
</reference>